<dbReference type="InterPro" id="IPR050259">
    <property type="entry name" value="SDR"/>
</dbReference>
<comment type="similarity">
    <text evidence="1 4">Belongs to the short-chain dehydrogenases/reductases (SDR) family.</text>
</comment>
<evidence type="ECO:0000256" key="2">
    <source>
        <dbReference type="ARBA" id="ARBA00023002"/>
    </source>
</evidence>
<dbReference type="Pfam" id="PF00106">
    <property type="entry name" value="adh_short"/>
    <property type="match status" value="1"/>
</dbReference>
<dbReference type="InterPro" id="IPR057326">
    <property type="entry name" value="KR_dom"/>
</dbReference>
<dbReference type="GO" id="GO:0008202">
    <property type="term" value="P:steroid metabolic process"/>
    <property type="evidence" value="ECO:0007669"/>
    <property type="project" value="UniProtKB-KW"/>
</dbReference>
<keyword evidence="3" id="KW-0443">Lipid metabolism</keyword>
<dbReference type="InterPro" id="IPR020904">
    <property type="entry name" value="Sc_DH/Rdtase_CS"/>
</dbReference>
<evidence type="ECO:0000313" key="6">
    <source>
        <dbReference type="EMBL" id="MCC2220041.1"/>
    </source>
</evidence>
<dbReference type="PANTHER" id="PTHR42879:SF2">
    <property type="entry name" value="3-OXOACYL-[ACYL-CARRIER-PROTEIN] REDUCTASE FABG"/>
    <property type="match status" value="1"/>
</dbReference>
<dbReference type="PRINTS" id="PR00080">
    <property type="entry name" value="SDRFAMILY"/>
</dbReference>
<proteinExistence type="inferred from homology"/>
<dbReference type="RefSeq" id="WP_308730760.1">
    <property type="nucleotide sequence ID" value="NZ_JAJEQN010000001.1"/>
</dbReference>
<dbReference type="InterPro" id="IPR002347">
    <property type="entry name" value="SDR_fam"/>
</dbReference>
<sequence>MSKTILITGASSGIGQAAALALASTDNCLILVSMKNKEGLENTAKKAKEKGADVLTFSADVSDYEACKSLLAQANEHFGPIDLLINNAGISHIGLFQDMTPDEWQRVMNVNIGSVMNLCHLVIPSMVHRHHGRIINISSVWGNVGASCEAVYSASKGAINSFTKALAKELAPSNIQVNAIAFGAIETPMNAWLSKEEAEALADEIPAGREGTKEEAAQMICMVADAPDYLTGQILTMDGGWI</sequence>
<dbReference type="PRINTS" id="PR00081">
    <property type="entry name" value="GDHRDH"/>
</dbReference>
<dbReference type="PROSITE" id="PS00061">
    <property type="entry name" value="ADH_SHORT"/>
    <property type="match status" value="1"/>
</dbReference>
<evidence type="ECO:0000256" key="1">
    <source>
        <dbReference type="ARBA" id="ARBA00006484"/>
    </source>
</evidence>
<dbReference type="InterPro" id="IPR036291">
    <property type="entry name" value="NAD(P)-bd_dom_sf"/>
</dbReference>
<dbReference type="FunFam" id="3.40.50.720:FF:000173">
    <property type="entry name" value="3-oxoacyl-[acyl-carrier protein] reductase"/>
    <property type="match status" value="1"/>
</dbReference>
<dbReference type="AlphaFoldDB" id="A0AAE3E1V8"/>
<organism evidence="6 7">
    <name type="scientific">Anthropogastromicrobium aceti</name>
    <dbReference type="NCBI Taxonomy" id="2981768"/>
    <lineage>
        <taxon>Bacteria</taxon>
        <taxon>Bacillati</taxon>
        <taxon>Bacillota</taxon>
        <taxon>Clostridia</taxon>
        <taxon>Lachnospirales</taxon>
        <taxon>Lachnospiraceae</taxon>
        <taxon>Anthropogastromicrobium</taxon>
    </lineage>
</organism>
<evidence type="ECO:0000256" key="3">
    <source>
        <dbReference type="ARBA" id="ARBA00023221"/>
    </source>
</evidence>
<dbReference type="EMBL" id="JAJEQN010000001">
    <property type="protein sequence ID" value="MCC2220041.1"/>
    <property type="molecule type" value="Genomic_DNA"/>
</dbReference>
<accession>A0AAE3E1V8</accession>
<feature type="domain" description="Ketoreductase" evidence="5">
    <location>
        <begin position="3"/>
        <end position="191"/>
    </location>
</feature>
<evidence type="ECO:0000259" key="5">
    <source>
        <dbReference type="SMART" id="SM00822"/>
    </source>
</evidence>
<protein>
    <submittedName>
        <fullName evidence="6">SDR family NAD(P)-dependent oxidoreductase</fullName>
    </submittedName>
</protein>
<evidence type="ECO:0000313" key="7">
    <source>
        <dbReference type="Proteomes" id="UP001198200"/>
    </source>
</evidence>
<dbReference type="Proteomes" id="UP001198200">
    <property type="component" value="Unassembled WGS sequence"/>
</dbReference>
<comment type="caution">
    <text evidence="6">The sequence shown here is derived from an EMBL/GenBank/DDBJ whole genome shotgun (WGS) entry which is preliminary data.</text>
</comment>
<reference evidence="6 7" key="1">
    <citation type="submission" date="2021-10" db="EMBL/GenBank/DDBJ databases">
        <title>Anaerobic single-cell dispensing facilitates the cultivation of human gut bacteria.</title>
        <authorList>
            <person name="Afrizal A."/>
        </authorList>
    </citation>
    <scope>NUCLEOTIDE SEQUENCE [LARGE SCALE GENOMIC DNA]</scope>
    <source>
        <strain evidence="6 7">CLA-AA-H224</strain>
    </source>
</reference>
<dbReference type="GO" id="GO:0032787">
    <property type="term" value="P:monocarboxylic acid metabolic process"/>
    <property type="evidence" value="ECO:0007669"/>
    <property type="project" value="UniProtKB-ARBA"/>
</dbReference>
<keyword evidence="3" id="KW-0753">Steroid metabolism</keyword>
<dbReference type="SUPFAM" id="SSF51735">
    <property type="entry name" value="NAD(P)-binding Rossmann-fold domains"/>
    <property type="match status" value="1"/>
</dbReference>
<keyword evidence="7" id="KW-1185">Reference proteome</keyword>
<dbReference type="Gene3D" id="3.40.50.720">
    <property type="entry name" value="NAD(P)-binding Rossmann-like Domain"/>
    <property type="match status" value="1"/>
</dbReference>
<gene>
    <name evidence="6" type="ORF">LKD48_00055</name>
</gene>
<dbReference type="GO" id="GO:0016491">
    <property type="term" value="F:oxidoreductase activity"/>
    <property type="evidence" value="ECO:0007669"/>
    <property type="project" value="UniProtKB-KW"/>
</dbReference>
<name>A0AAE3E1V8_9FIRM</name>
<dbReference type="NCBIfam" id="NF047420">
    <property type="entry name" value="EF_P_mod_YmfI"/>
    <property type="match status" value="1"/>
</dbReference>
<dbReference type="PANTHER" id="PTHR42879">
    <property type="entry name" value="3-OXOACYL-(ACYL-CARRIER-PROTEIN) REDUCTASE"/>
    <property type="match status" value="1"/>
</dbReference>
<keyword evidence="2" id="KW-0560">Oxidoreductase</keyword>
<evidence type="ECO:0000256" key="4">
    <source>
        <dbReference type="RuleBase" id="RU000363"/>
    </source>
</evidence>
<dbReference type="SMART" id="SM00822">
    <property type="entry name" value="PKS_KR"/>
    <property type="match status" value="1"/>
</dbReference>